<reference evidence="3" key="1">
    <citation type="submission" date="2021-01" db="EMBL/GenBank/DDBJ databases">
        <authorList>
            <person name="Corre E."/>
            <person name="Pelletier E."/>
            <person name="Niang G."/>
            <person name="Scheremetjew M."/>
            <person name="Finn R."/>
            <person name="Kale V."/>
            <person name="Holt S."/>
            <person name="Cochrane G."/>
            <person name="Meng A."/>
            <person name="Brown T."/>
            <person name="Cohen L."/>
        </authorList>
    </citation>
    <scope>NUCLEOTIDE SEQUENCE</scope>
    <source>
        <strain evidence="3">SAG 11-49</strain>
    </source>
</reference>
<gene>
    <name evidence="3" type="ORF">CLEI1391_LOCUS2686</name>
</gene>
<dbReference type="Gene3D" id="3.90.550.50">
    <property type="match status" value="1"/>
</dbReference>
<feature type="signal peptide" evidence="2">
    <location>
        <begin position="1"/>
        <end position="23"/>
    </location>
</feature>
<dbReference type="AlphaFoldDB" id="A0A7S0WIG6"/>
<evidence type="ECO:0000313" key="3">
    <source>
        <dbReference type="EMBL" id="CAD8667725.1"/>
    </source>
</evidence>
<keyword evidence="2" id="KW-0732">Signal</keyword>
<dbReference type="EMBL" id="HBFB01004875">
    <property type="protein sequence ID" value="CAD8667725.1"/>
    <property type="molecule type" value="Transcribed_RNA"/>
</dbReference>
<evidence type="ECO:0008006" key="4">
    <source>
        <dbReference type="Google" id="ProtNLM"/>
    </source>
</evidence>
<proteinExistence type="predicted"/>
<feature type="compositionally biased region" description="Low complexity" evidence="1">
    <location>
        <begin position="346"/>
        <end position="361"/>
    </location>
</feature>
<feature type="compositionally biased region" description="Polar residues" evidence="1">
    <location>
        <begin position="333"/>
        <end position="345"/>
    </location>
</feature>
<accession>A0A7S0WIG6</accession>
<evidence type="ECO:0000256" key="1">
    <source>
        <dbReference type="SAM" id="MobiDB-lite"/>
    </source>
</evidence>
<evidence type="ECO:0000256" key="2">
    <source>
        <dbReference type="SAM" id="SignalP"/>
    </source>
</evidence>
<feature type="region of interest" description="Disordered" evidence="1">
    <location>
        <begin position="331"/>
        <end position="374"/>
    </location>
</feature>
<sequence length="374" mass="40933">MQLSMSGALLVLVLWCGLGAVKAVEQLQLKAAEHPIAFTGSKLCTSDILVIVIASQKRDTWKLQADTWLQHFPHYIATEQHTPKCKMCGSPEVTPHKGSLFEGALYFGDRFHHRPLDWYCAQQRPMQALARVLAQAQARASLPKWLVIIDDDTALHPWNALKMLTSKPADLNAKQVFGSELKGGAGFILSQGAMKNLTGPIMVNDMVWDRRSLRWTQQTDTTTTVMDACLERLLGGNWCYMHSDHVMGLCAKSANIQVLDRNGTMAQWCPVGTMLLDPKAVGGRVNNLRDATKADTKTQSWLTDHMVSCHYMDKTAMDSIYDMIKGTWAPASPSGQQGAAPSTQEAASSSGQAAPSGAQPAKQARRLAGSSRGR</sequence>
<organism evidence="3">
    <name type="scientific">Chlamydomonas leiostraca</name>
    <dbReference type="NCBI Taxonomy" id="1034604"/>
    <lineage>
        <taxon>Eukaryota</taxon>
        <taxon>Viridiplantae</taxon>
        <taxon>Chlorophyta</taxon>
        <taxon>core chlorophytes</taxon>
        <taxon>Chlorophyceae</taxon>
        <taxon>CS clade</taxon>
        <taxon>Chlamydomonadales</taxon>
        <taxon>Chlamydomonadaceae</taxon>
        <taxon>Chlamydomonas</taxon>
    </lineage>
</organism>
<name>A0A7S0WIG6_9CHLO</name>
<protein>
    <recommendedName>
        <fullName evidence="4">Hexosyltransferase</fullName>
    </recommendedName>
</protein>
<feature type="chain" id="PRO_5031359880" description="Hexosyltransferase" evidence="2">
    <location>
        <begin position="24"/>
        <end position="374"/>
    </location>
</feature>